<dbReference type="Gene3D" id="3.60.10.10">
    <property type="entry name" value="Endonuclease/exonuclease/phosphatase"/>
    <property type="match status" value="1"/>
</dbReference>
<keyword evidence="2" id="KW-0540">Nuclease</keyword>
<feature type="domain" description="Endonuclease/exonuclease/phosphatase" evidence="1">
    <location>
        <begin position="5"/>
        <end position="205"/>
    </location>
</feature>
<dbReference type="KEGG" id="rbg:BG454_04200"/>
<dbReference type="Proteomes" id="UP000228948">
    <property type="component" value="Chromosome"/>
</dbReference>
<dbReference type="GO" id="GO:0004527">
    <property type="term" value="F:exonuclease activity"/>
    <property type="evidence" value="ECO:0007669"/>
    <property type="project" value="UniProtKB-KW"/>
</dbReference>
<dbReference type="InterPro" id="IPR036691">
    <property type="entry name" value="Endo/exonu/phosph_ase_sf"/>
</dbReference>
<evidence type="ECO:0000259" key="1">
    <source>
        <dbReference type="Pfam" id="PF03372"/>
    </source>
</evidence>
<sequence length="309" mass="34261">MRITTFNVQNLRLRHPAGRARFDGARDYDVPEDSTAEATALDLADRRLTSAIIAQSDADVICLQEVFNLETLDFFHEHLIRHAGAAYPHRVCLPGNDGGGRDLAVLSRRPIEGIRSHAALTPDDLGLPPPEGMRSDSPIFRRDCLAFSVGDVTLFNCHFKAPWPDTARAWPIRRMEALAVRKLVEGRQKDNGGALWMILGDLNEPVKPVEDEPAIAPLLPPFSVDLLERMPEHERWTFYNAQDGHYARPDALLASPALAQRWPDATPQALRAGLDRDADRTDVARLPDVGAHRPHASDHAALVIDLEGL</sequence>
<dbReference type="STRING" id="441209.GCA_001870665_03573"/>
<dbReference type="AlphaFoldDB" id="A0A2K8KED0"/>
<accession>A0A2K8KED0</accession>
<dbReference type="Pfam" id="PF03372">
    <property type="entry name" value="Exo_endo_phos"/>
    <property type="match status" value="1"/>
</dbReference>
<keyword evidence="2" id="KW-0255">Endonuclease</keyword>
<proteinExistence type="predicted"/>
<keyword evidence="2" id="KW-0269">Exonuclease</keyword>
<dbReference type="RefSeq" id="WP_071479201.1">
    <property type="nucleotide sequence ID" value="NZ_CP024899.1"/>
</dbReference>
<reference evidence="2 3" key="1">
    <citation type="submission" date="2017-11" db="EMBL/GenBank/DDBJ databases">
        <title>Revised Sequence and Annotation of the Rhodobaca barguzinensis strain alga05 Genome.</title>
        <authorList>
            <person name="Kopejtka K."/>
            <person name="Tomasch J.M."/>
            <person name="Bunk B."/>
            <person name="Koblizek M."/>
        </authorList>
    </citation>
    <scope>NUCLEOTIDE SEQUENCE [LARGE SCALE GENOMIC DNA]</scope>
    <source>
        <strain evidence="3">alga05</strain>
    </source>
</reference>
<evidence type="ECO:0000313" key="3">
    <source>
        <dbReference type="Proteomes" id="UP000228948"/>
    </source>
</evidence>
<protein>
    <submittedName>
        <fullName evidence="2">Endonuclease/exonuclease/phosphatase family protein</fullName>
    </submittedName>
</protein>
<keyword evidence="3" id="KW-1185">Reference proteome</keyword>
<evidence type="ECO:0000313" key="2">
    <source>
        <dbReference type="EMBL" id="ATX65128.1"/>
    </source>
</evidence>
<keyword evidence="2" id="KW-0378">Hydrolase</keyword>
<organism evidence="2 3">
    <name type="scientific">Roseinatronobacter bogoriensis subsp. barguzinensis</name>
    <dbReference type="NCBI Taxonomy" id="441209"/>
    <lineage>
        <taxon>Bacteria</taxon>
        <taxon>Pseudomonadati</taxon>
        <taxon>Pseudomonadota</taxon>
        <taxon>Alphaproteobacteria</taxon>
        <taxon>Rhodobacterales</taxon>
        <taxon>Paracoccaceae</taxon>
        <taxon>Roseinatronobacter</taxon>
    </lineage>
</organism>
<dbReference type="EMBL" id="CP024899">
    <property type="protein sequence ID" value="ATX65128.1"/>
    <property type="molecule type" value="Genomic_DNA"/>
</dbReference>
<dbReference type="SUPFAM" id="SSF56219">
    <property type="entry name" value="DNase I-like"/>
    <property type="match status" value="1"/>
</dbReference>
<dbReference type="InterPro" id="IPR005135">
    <property type="entry name" value="Endo/exonuclease/phosphatase"/>
</dbReference>
<dbReference type="OrthoDB" id="1398885at2"/>
<name>A0A2K8KED0_9RHOB</name>
<gene>
    <name evidence="2" type="ORF">BG454_04200</name>
</gene>
<dbReference type="GO" id="GO:0004519">
    <property type="term" value="F:endonuclease activity"/>
    <property type="evidence" value="ECO:0007669"/>
    <property type="project" value="UniProtKB-KW"/>
</dbReference>